<organism evidence="4 5">
    <name type="scientific">Methanococcus voltae</name>
    <dbReference type="NCBI Taxonomy" id="2188"/>
    <lineage>
        <taxon>Archaea</taxon>
        <taxon>Methanobacteriati</taxon>
        <taxon>Methanobacteriota</taxon>
        <taxon>Methanomada group</taxon>
        <taxon>Methanococci</taxon>
        <taxon>Methanococcales</taxon>
        <taxon>Methanococcaceae</taxon>
        <taxon>Methanococcus</taxon>
    </lineage>
</organism>
<dbReference type="RefSeq" id="WP_209590847.1">
    <property type="nucleotide sequence ID" value="NZ_JAGGMV010000002.1"/>
</dbReference>
<dbReference type="Gene3D" id="1.25.40.10">
    <property type="entry name" value="Tetratricopeptide repeat domain"/>
    <property type="match status" value="2"/>
</dbReference>
<feature type="non-terminal residue" evidence="4">
    <location>
        <position position="1"/>
    </location>
</feature>
<dbReference type="SMART" id="SM00028">
    <property type="entry name" value="TPR"/>
    <property type="match status" value="4"/>
</dbReference>
<evidence type="ECO:0000256" key="1">
    <source>
        <dbReference type="ARBA" id="ARBA00022737"/>
    </source>
</evidence>
<sequence length="523" mass="61245">RAVELSKEEDYRVYLNRGIAYLILDNTTNALNDFNRAVELSKEEDYRVYLNRGIAYLILDNTTNALSDFNRAVELSKEEDYRVYLNRGIAYLIMEDNTNALNDFNRAVELAKGKDYSLYLNRGIAYLTEGNNTNALSDFNNAMKLNPEINDKYIQIIKDCKKILDNNYEKEYEKKEDIIKNILTIKYAALKLKNKQLRKLSPTKNIVQYTKPRVIKSLIKNDREFEKSYVRLYNTGYMNDPEEGKILIKGLNSIFENSEELLKIIEEDKTPYTSFVGSFLPKKDNLYLWRTYGKSNEGEEAGGVNIVFNDKLFDQNDKLYTPQVKDLYKNICIISSDEATHSNIKLNKKNKESADVIHYNLYNVIYTTENQIKDYLSASPTKNGGEFQKFLKSIKEPLQNIYQILKKLDESNNSKSEEISNYIRTILNDVSYLVKSTDYKEEEEIRVLVTLGIKDKAIKLHNSDEFPERMYINIEKSLNDKANQYNRYIKQITLGPKLKDKIRWKLYFNRKNIKLEESNCKIQ</sequence>
<proteinExistence type="predicted"/>
<feature type="repeat" description="TPR" evidence="3">
    <location>
        <begin position="116"/>
        <end position="149"/>
    </location>
</feature>
<keyword evidence="1" id="KW-0677">Repeat</keyword>
<dbReference type="SUPFAM" id="SSF48452">
    <property type="entry name" value="TPR-like"/>
    <property type="match status" value="1"/>
</dbReference>
<accession>A0A8J7RNC2</accession>
<gene>
    <name evidence="4" type="ORF">J3E07_000761</name>
</gene>
<reference evidence="4" key="1">
    <citation type="submission" date="2021-03" db="EMBL/GenBank/DDBJ databases">
        <title>Genomic Encyclopedia of Type Strains, Phase IV (KMG-V): Genome sequencing to study the core and pangenomes of soil and plant-associated prokaryotes.</title>
        <authorList>
            <person name="Whitman W."/>
        </authorList>
    </citation>
    <scope>NUCLEOTIDE SEQUENCE</scope>
    <source>
        <strain evidence="4">C4</strain>
    </source>
</reference>
<dbReference type="Proteomes" id="UP000740329">
    <property type="component" value="Unassembled WGS sequence"/>
</dbReference>
<keyword evidence="2 3" id="KW-0802">TPR repeat</keyword>
<dbReference type="EMBL" id="JAGGMV010000002">
    <property type="protein sequence ID" value="MBP2201349.1"/>
    <property type="molecule type" value="Genomic_DNA"/>
</dbReference>
<dbReference type="InterPro" id="IPR011990">
    <property type="entry name" value="TPR-like_helical_dom_sf"/>
</dbReference>
<dbReference type="PROSITE" id="PS50005">
    <property type="entry name" value="TPR"/>
    <property type="match status" value="4"/>
</dbReference>
<dbReference type="PANTHER" id="PTHR44858:SF1">
    <property type="entry name" value="UDP-N-ACETYLGLUCOSAMINE--PEPTIDE N-ACETYLGLUCOSAMINYLTRANSFERASE SPINDLY-RELATED"/>
    <property type="match status" value="1"/>
</dbReference>
<feature type="repeat" description="TPR" evidence="3">
    <location>
        <begin position="46"/>
        <end position="79"/>
    </location>
</feature>
<evidence type="ECO:0000256" key="2">
    <source>
        <dbReference type="ARBA" id="ARBA00022803"/>
    </source>
</evidence>
<dbReference type="InterPro" id="IPR050498">
    <property type="entry name" value="Ycf3"/>
</dbReference>
<name>A0A8J7RNC2_METVO</name>
<evidence type="ECO:0000256" key="3">
    <source>
        <dbReference type="PROSITE-ProRule" id="PRU00339"/>
    </source>
</evidence>
<dbReference type="PANTHER" id="PTHR44858">
    <property type="entry name" value="TETRATRICOPEPTIDE REPEAT PROTEIN 6"/>
    <property type="match status" value="1"/>
</dbReference>
<comment type="caution">
    <text evidence="4">The sequence shown here is derived from an EMBL/GenBank/DDBJ whole genome shotgun (WGS) entry which is preliminary data.</text>
</comment>
<evidence type="ECO:0000313" key="5">
    <source>
        <dbReference type="Proteomes" id="UP000740329"/>
    </source>
</evidence>
<feature type="repeat" description="TPR" evidence="3">
    <location>
        <begin position="11"/>
        <end position="44"/>
    </location>
</feature>
<dbReference type="AlphaFoldDB" id="A0A8J7RNC2"/>
<dbReference type="Pfam" id="PF13432">
    <property type="entry name" value="TPR_16"/>
    <property type="match status" value="2"/>
</dbReference>
<dbReference type="PROSITE" id="PS50293">
    <property type="entry name" value="TPR_REGION"/>
    <property type="match status" value="1"/>
</dbReference>
<dbReference type="GO" id="GO:0046813">
    <property type="term" value="P:receptor-mediated virion attachment to host cell"/>
    <property type="evidence" value="ECO:0007669"/>
    <property type="project" value="TreeGrafter"/>
</dbReference>
<feature type="repeat" description="TPR" evidence="3">
    <location>
        <begin position="81"/>
        <end position="114"/>
    </location>
</feature>
<dbReference type="InterPro" id="IPR019734">
    <property type="entry name" value="TPR_rpt"/>
</dbReference>
<protein>
    <submittedName>
        <fullName evidence="4">Tetratricopeptide (TPR) repeat protein</fullName>
    </submittedName>
</protein>
<evidence type="ECO:0000313" key="4">
    <source>
        <dbReference type="EMBL" id="MBP2201349.1"/>
    </source>
</evidence>